<reference evidence="3 4" key="1">
    <citation type="journal article" date="2021" name="Int. J. Syst. Evol. Microbiol.">
        <title>Amazonocrinis nigriterrae gen. nov., sp. nov., Atlanticothrix silvestris gen. nov., sp. nov. and Dendronalium phyllosphericum gen. nov., sp. nov., nostocacean cyanobacteria from Brazilian environments.</title>
        <authorList>
            <person name="Alvarenga D.O."/>
            <person name="Andreote A.P.D."/>
            <person name="Branco L.H.Z."/>
            <person name="Delbaje E."/>
            <person name="Cruz R.B."/>
            <person name="Varani A.M."/>
            <person name="Fiore M.F."/>
        </authorList>
    </citation>
    <scope>NUCLEOTIDE SEQUENCE [LARGE SCALE GENOMIC DNA]</scope>
    <source>
        <strain evidence="3 4">CENA369</strain>
    </source>
</reference>
<evidence type="ECO:0000259" key="2">
    <source>
        <dbReference type="Pfam" id="PF07883"/>
    </source>
</evidence>
<dbReference type="RefSeq" id="WP_214430846.1">
    <property type="nucleotide sequence ID" value="NZ_JAECZA010000006.1"/>
</dbReference>
<feature type="domain" description="Cupin type-2" evidence="2">
    <location>
        <begin position="40"/>
        <end position="101"/>
    </location>
</feature>
<dbReference type="GO" id="GO:0046872">
    <property type="term" value="F:metal ion binding"/>
    <property type="evidence" value="ECO:0007669"/>
    <property type="project" value="UniProtKB-KW"/>
</dbReference>
<evidence type="ECO:0000313" key="3">
    <source>
        <dbReference type="EMBL" id="MBH8572015.1"/>
    </source>
</evidence>
<organism evidence="3 4">
    <name type="scientific">Dendronalium phyllosphericum CENA369</name>
    <dbReference type="NCBI Taxonomy" id="1725256"/>
    <lineage>
        <taxon>Bacteria</taxon>
        <taxon>Bacillati</taxon>
        <taxon>Cyanobacteriota</taxon>
        <taxon>Cyanophyceae</taxon>
        <taxon>Nostocales</taxon>
        <taxon>Nostocaceae</taxon>
        <taxon>Dendronalium</taxon>
        <taxon>Dendronalium phyllosphericum</taxon>
    </lineage>
</organism>
<dbReference type="Gene3D" id="2.60.120.10">
    <property type="entry name" value="Jelly Rolls"/>
    <property type="match status" value="1"/>
</dbReference>
<dbReference type="InterPro" id="IPR014710">
    <property type="entry name" value="RmlC-like_jellyroll"/>
</dbReference>
<sequence length="115" mass="13061">MILKSETLAPFNFEGLSILDFTAGLNTSSSVARISVLPNTYHRQAWSKRSDKYYYVLSGQLNFILDEQENILKAGDLCIVAQGQKFSYVNRTNQPVEILLIHTPDFDINAEVFEK</sequence>
<accession>A0A8J7I287</accession>
<dbReference type="PANTHER" id="PTHR35848">
    <property type="entry name" value="OXALATE-BINDING PROTEIN"/>
    <property type="match status" value="1"/>
</dbReference>
<dbReference type="PANTHER" id="PTHR35848:SF9">
    <property type="entry name" value="SLL1358 PROTEIN"/>
    <property type="match status" value="1"/>
</dbReference>
<evidence type="ECO:0000313" key="4">
    <source>
        <dbReference type="Proteomes" id="UP000662314"/>
    </source>
</evidence>
<dbReference type="EMBL" id="JAECZA010000006">
    <property type="protein sequence ID" value="MBH8572015.1"/>
    <property type="molecule type" value="Genomic_DNA"/>
</dbReference>
<comment type="caution">
    <text evidence="3">The sequence shown here is derived from an EMBL/GenBank/DDBJ whole genome shotgun (WGS) entry which is preliminary data.</text>
</comment>
<keyword evidence="4" id="KW-1185">Reference proteome</keyword>
<keyword evidence="1" id="KW-0479">Metal-binding</keyword>
<protein>
    <submittedName>
        <fullName evidence="3">Cupin domain-containing protein</fullName>
    </submittedName>
</protein>
<dbReference type="InterPro" id="IPR051610">
    <property type="entry name" value="GPI/OXD"/>
</dbReference>
<proteinExistence type="predicted"/>
<name>A0A8J7I287_9NOST</name>
<dbReference type="SUPFAM" id="SSF51182">
    <property type="entry name" value="RmlC-like cupins"/>
    <property type="match status" value="1"/>
</dbReference>
<evidence type="ECO:0000256" key="1">
    <source>
        <dbReference type="ARBA" id="ARBA00022723"/>
    </source>
</evidence>
<dbReference type="AlphaFoldDB" id="A0A8J7I287"/>
<dbReference type="Proteomes" id="UP000662314">
    <property type="component" value="Unassembled WGS sequence"/>
</dbReference>
<dbReference type="InterPro" id="IPR011051">
    <property type="entry name" value="RmlC_Cupin_sf"/>
</dbReference>
<dbReference type="Pfam" id="PF07883">
    <property type="entry name" value="Cupin_2"/>
    <property type="match status" value="1"/>
</dbReference>
<dbReference type="InterPro" id="IPR013096">
    <property type="entry name" value="Cupin_2"/>
</dbReference>
<gene>
    <name evidence="3" type="ORF">I8752_02995</name>
</gene>